<dbReference type="EMBL" id="ML735243">
    <property type="protein sequence ID" value="KAE8391718.1"/>
    <property type="molecule type" value="Genomic_DNA"/>
</dbReference>
<protein>
    <submittedName>
        <fullName evidence="1">Uncharacterized protein</fullName>
    </submittedName>
</protein>
<accession>A0A5N7CDC1</accession>
<evidence type="ECO:0000313" key="1">
    <source>
        <dbReference type="EMBL" id="KAE8391718.1"/>
    </source>
</evidence>
<dbReference type="Proteomes" id="UP000326877">
    <property type="component" value="Unassembled WGS sequence"/>
</dbReference>
<sequence>MIQSPLRKATPIVSKPNRCFASPFVVLAGYKAIAPSRRAQSVNMATVAASAFITTFPPIGAAALVTVTHFF</sequence>
<reference evidence="1" key="1">
    <citation type="submission" date="2019-04" db="EMBL/GenBank/DDBJ databases">
        <title>Friends and foes A comparative genomics studyof 23 Aspergillus species from section Flavi.</title>
        <authorList>
            <consortium name="DOE Joint Genome Institute"/>
            <person name="Kjaerbolling I."/>
            <person name="Vesth T."/>
            <person name="Frisvad J.C."/>
            <person name="Nybo J.L."/>
            <person name="Theobald S."/>
            <person name="Kildgaard S."/>
            <person name="Isbrandt T."/>
            <person name="Kuo A."/>
            <person name="Sato A."/>
            <person name="Lyhne E.K."/>
            <person name="Kogle M.E."/>
            <person name="Wiebenga A."/>
            <person name="Kun R.S."/>
            <person name="Lubbers R.J."/>
            <person name="Makela M.R."/>
            <person name="Barry K."/>
            <person name="Chovatia M."/>
            <person name="Clum A."/>
            <person name="Daum C."/>
            <person name="Haridas S."/>
            <person name="He G."/>
            <person name="LaButti K."/>
            <person name="Lipzen A."/>
            <person name="Mondo S."/>
            <person name="Riley R."/>
            <person name="Salamov A."/>
            <person name="Simmons B.A."/>
            <person name="Magnuson J.K."/>
            <person name="Henrissat B."/>
            <person name="Mortensen U.H."/>
            <person name="Larsen T.O."/>
            <person name="Devries R.P."/>
            <person name="Grigoriev I.V."/>
            <person name="Machida M."/>
            <person name="Baker S.E."/>
            <person name="Andersen M.R."/>
        </authorList>
    </citation>
    <scope>NUCLEOTIDE SEQUENCE [LARGE SCALE GENOMIC DNA]</scope>
    <source>
        <strain evidence="1">IBT 14317</strain>
    </source>
</reference>
<dbReference type="AlphaFoldDB" id="A0A5N7CDC1"/>
<organism evidence="1">
    <name type="scientific">Petromyces alliaceus</name>
    <name type="common">Aspergillus alliaceus</name>
    <dbReference type="NCBI Taxonomy" id="209559"/>
    <lineage>
        <taxon>Eukaryota</taxon>
        <taxon>Fungi</taxon>
        <taxon>Dikarya</taxon>
        <taxon>Ascomycota</taxon>
        <taxon>Pezizomycotina</taxon>
        <taxon>Eurotiomycetes</taxon>
        <taxon>Eurotiomycetidae</taxon>
        <taxon>Eurotiales</taxon>
        <taxon>Aspergillaceae</taxon>
        <taxon>Aspergillus</taxon>
        <taxon>Aspergillus subgen. Circumdati</taxon>
    </lineage>
</organism>
<gene>
    <name evidence="1" type="ORF">BDV23DRAFT_152858</name>
</gene>
<name>A0A5N7CDC1_PETAA</name>
<proteinExistence type="predicted"/>